<comment type="caution">
    <text evidence="6">The sequence shown here is derived from an EMBL/GenBank/DDBJ whole genome shotgun (WGS) entry which is preliminary data.</text>
</comment>
<evidence type="ECO:0000256" key="4">
    <source>
        <dbReference type="ARBA" id="ARBA00022827"/>
    </source>
</evidence>
<proteinExistence type="inferred from homology"/>
<feature type="signal peptide" evidence="5">
    <location>
        <begin position="1"/>
        <end position="26"/>
    </location>
</feature>
<dbReference type="GO" id="GO:0004497">
    <property type="term" value="F:monooxygenase activity"/>
    <property type="evidence" value="ECO:0007669"/>
    <property type="project" value="UniProtKB-KW"/>
</dbReference>
<dbReference type="SUPFAM" id="SSF51905">
    <property type="entry name" value="FAD/NAD(P)-binding domain"/>
    <property type="match status" value="1"/>
</dbReference>
<accession>A0A0F4YJ50</accession>
<dbReference type="Gene3D" id="3.50.50.60">
    <property type="entry name" value="FAD/NAD(P)-binding domain"/>
    <property type="match status" value="1"/>
</dbReference>
<evidence type="ECO:0000256" key="1">
    <source>
        <dbReference type="ARBA" id="ARBA00001974"/>
    </source>
</evidence>
<protein>
    <submittedName>
        <fullName evidence="6">Monooxygenase</fullName>
    </submittedName>
</protein>
<dbReference type="EMBL" id="LASV01000599">
    <property type="protein sequence ID" value="KKA17618.1"/>
    <property type="molecule type" value="Genomic_DNA"/>
</dbReference>
<keyword evidence="3" id="KW-0285">Flavoprotein</keyword>
<evidence type="ECO:0000256" key="3">
    <source>
        <dbReference type="ARBA" id="ARBA00022630"/>
    </source>
</evidence>
<keyword evidence="4" id="KW-0274">FAD</keyword>
<evidence type="ECO:0000313" key="7">
    <source>
        <dbReference type="Proteomes" id="UP000053958"/>
    </source>
</evidence>
<dbReference type="PANTHER" id="PTHR42877:SF4">
    <property type="entry name" value="FAD_NAD(P)-BINDING DOMAIN-CONTAINING PROTEIN-RELATED"/>
    <property type="match status" value="1"/>
</dbReference>
<dbReference type="InterPro" id="IPR036188">
    <property type="entry name" value="FAD/NAD-bd_sf"/>
</dbReference>
<sequence>MVTVSDKGCLAGYHLLLVIFFFPADEQSPIAGPDYGKAPINKNLSYVWTLSADIDCIAGLRPNNGAIHALFIYGHAQDGLSLEFSWSAQGYKLQQVFGEDGLQFEIFEKNVNLGRTWFGSPCSGCACELLPQSVLVFNPGERYLEALQKDNVEPVFRHNRSRHARLRELWKDDPLSYCGLTVSGFPNYLIFLGPNTPIANGSLMGALEETTDYFMRLIRKMSTQRAVSFDVRCAVQEDFNATTQDFMQAGSTGGFRVKYDGNCFAYWGQGYSSVERESEPDLSYYIQQAPRSPVESVSMQTRISVRGGIGEVMG</sequence>
<comment type="similarity">
    <text evidence="2">Belongs to the FAD-binding monooxygenase family.</text>
</comment>
<dbReference type="PANTHER" id="PTHR42877">
    <property type="entry name" value="L-ORNITHINE N(5)-MONOOXYGENASE-RELATED"/>
    <property type="match status" value="1"/>
</dbReference>
<keyword evidence="7" id="KW-1185">Reference proteome</keyword>
<keyword evidence="6" id="KW-0503">Monooxygenase</keyword>
<gene>
    <name evidence="6" type="ORF">T310_8440</name>
</gene>
<feature type="chain" id="PRO_5002481774" evidence="5">
    <location>
        <begin position="27"/>
        <end position="314"/>
    </location>
</feature>
<dbReference type="AlphaFoldDB" id="A0A0F4YJ50"/>
<keyword evidence="6" id="KW-0560">Oxidoreductase</keyword>
<dbReference type="STRING" id="1408163.A0A0F4YJ50"/>
<reference evidence="6 7" key="1">
    <citation type="submission" date="2015-04" db="EMBL/GenBank/DDBJ databases">
        <authorList>
            <person name="Heijne W.H."/>
            <person name="Fedorova N.D."/>
            <person name="Nierman W.C."/>
            <person name="Vollebregt A.W."/>
            <person name="Zhao Z."/>
            <person name="Wu L."/>
            <person name="Kumar M."/>
            <person name="Stam H."/>
            <person name="van den Berg M.A."/>
            <person name="Pel H.J."/>
        </authorList>
    </citation>
    <scope>NUCLEOTIDE SEQUENCE [LARGE SCALE GENOMIC DNA]</scope>
    <source>
        <strain evidence="6 7">CBS 393.64</strain>
    </source>
</reference>
<evidence type="ECO:0000313" key="6">
    <source>
        <dbReference type="EMBL" id="KKA17618.1"/>
    </source>
</evidence>
<evidence type="ECO:0000256" key="2">
    <source>
        <dbReference type="ARBA" id="ARBA00010139"/>
    </source>
</evidence>
<dbReference type="GeneID" id="25320700"/>
<name>A0A0F4YJ50_RASE3</name>
<dbReference type="InterPro" id="IPR051209">
    <property type="entry name" value="FAD-bind_Monooxygenase_sf"/>
</dbReference>
<organism evidence="6 7">
    <name type="scientific">Rasamsonia emersonii (strain ATCC 16479 / CBS 393.64 / IMI 116815)</name>
    <dbReference type="NCBI Taxonomy" id="1408163"/>
    <lineage>
        <taxon>Eukaryota</taxon>
        <taxon>Fungi</taxon>
        <taxon>Dikarya</taxon>
        <taxon>Ascomycota</taxon>
        <taxon>Pezizomycotina</taxon>
        <taxon>Eurotiomycetes</taxon>
        <taxon>Eurotiomycetidae</taxon>
        <taxon>Eurotiales</taxon>
        <taxon>Trichocomaceae</taxon>
        <taxon>Rasamsonia</taxon>
    </lineage>
</organism>
<keyword evidence="5" id="KW-0732">Signal</keyword>
<dbReference type="Proteomes" id="UP000053958">
    <property type="component" value="Unassembled WGS sequence"/>
</dbReference>
<comment type="cofactor">
    <cofactor evidence="1">
        <name>FAD</name>
        <dbReference type="ChEBI" id="CHEBI:57692"/>
    </cofactor>
</comment>
<evidence type="ECO:0000256" key="5">
    <source>
        <dbReference type="SAM" id="SignalP"/>
    </source>
</evidence>
<dbReference type="OrthoDB" id="74360at2759"/>
<dbReference type="RefSeq" id="XP_013324230.1">
    <property type="nucleotide sequence ID" value="XM_013468776.1"/>
</dbReference>